<dbReference type="GO" id="GO:0005525">
    <property type="term" value="F:GTP binding"/>
    <property type="evidence" value="ECO:0007669"/>
    <property type="project" value="InterPro"/>
</dbReference>
<dbReference type="Pfam" id="PF00071">
    <property type="entry name" value="Ras"/>
    <property type="match status" value="1"/>
</dbReference>
<dbReference type="InterPro" id="IPR050740">
    <property type="entry name" value="Aldehyde_DH_Superfamily"/>
</dbReference>
<evidence type="ECO:0000256" key="2">
    <source>
        <dbReference type="ARBA" id="ARBA00023002"/>
    </source>
</evidence>
<dbReference type="InterPro" id="IPR016163">
    <property type="entry name" value="Ald_DH_C"/>
</dbReference>
<dbReference type="SMART" id="SM00176">
    <property type="entry name" value="RAN"/>
    <property type="match status" value="1"/>
</dbReference>
<dbReference type="InterPro" id="IPR016161">
    <property type="entry name" value="Ald_DH/histidinol_DH"/>
</dbReference>
<evidence type="ECO:0000256" key="1">
    <source>
        <dbReference type="ARBA" id="ARBA00009986"/>
    </source>
</evidence>
<dbReference type="SUPFAM" id="SSF52540">
    <property type="entry name" value="P-loop containing nucleoside triphosphate hydrolases"/>
    <property type="match status" value="1"/>
</dbReference>
<proteinExistence type="inferred from homology"/>
<dbReference type="SMART" id="SM00174">
    <property type="entry name" value="RHO"/>
    <property type="match status" value="1"/>
</dbReference>
<comment type="similarity">
    <text evidence="1">Belongs to the aldehyde dehydrogenase family.</text>
</comment>
<dbReference type="InterPro" id="IPR016162">
    <property type="entry name" value="Ald_DH_N"/>
</dbReference>
<keyword evidence="2" id="KW-0560">Oxidoreductase</keyword>
<dbReference type="Pfam" id="PF00171">
    <property type="entry name" value="Aldedh"/>
    <property type="match status" value="1"/>
</dbReference>
<dbReference type="InterPro" id="IPR001806">
    <property type="entry name" value="Small_GTPase"/>
</dbReference>
<dbReference type="PANTHER" id="PTHR43353">
    <property type="entry name" value="SUCCINATE-SEMIALDEHYDE DEHYDROGENASE, MITOCHONDRIAL"/>
    <property type="match status" value="1"/>
</dbReference>
<dbReference type="SMART" id="SM00173">
    <property type="entry name" value="RAS"/>
    <property type="match status" value="1"/>
</dbReference>
<sequence>MSLFQSSGFIGGKWKDCVAKFPVYNPATGEEIGRVSDYGRSDADEAVNQAYEAFRSWKNTTANEHSKTLRKWYELIVKHEDELAKLLTLEQGKPLFEAKGEVKYGASYVEWFAEEAKRICGDIIASPSPSRRLFILKQPVGVAALWTPWNFPIAMITRKAAAALAAGCTVIIKPSEETPYSALALQKLAEDAGFPPGVVNTIPCSRDKVNQVADAILGNDLVSKLSFTGSTATGKLLMSKCVDPIKRVSLELGGHAPFIVFDSANVDAATCICANRILVQDKIYDEFASKFAEEVDKQLKVGNGMEASSTQGPLINEKAVEKVESHINDALTKGAVCLRGGYFYSQDIGQIWRVAEAMEVGMVGVNEGVISSEIAPFGGWKQSGLGREGSKYGVANKYGIKEEGSSESDYSWRQWIWDTAGQERFQSLGVAFYRGADCCVLVFDVTQPSTFKTLDSWRDEFLIQASPRDPENFPFVVLGNKIDLENRAVSAKRAQAWCHSKNDIPYFETSAKEAINVEQAFQTIAKNALAQETEVELYNDFPDQIKLSGDKKPQQNNCSC</sequence>
<comment type="caution">
    <text evidence="4">The sequence shown here is derived from an EMBL/GenBank/DDBJ whole genome shotgun (WGS) entry which is preliminary data.</text>
</comment>
<dbReference type="EMBL" id="JARQWQ010000073">
    <property type="protein sequence ID" value="KAK2553947.1"/>
    <property type="molecule type" value="Genomic_DNA"/>
</dbReference>
<protein>
    <submittedName>
        <fullName evidence="4">Succinate-semialdehyde dehydrogenase</fullName>
    </submittedName>
</protein>
<evidence type="ECO:0000259" key="3">
    <source>
        <dbReference type="Pfam" id="PF00171"/>
    </source>
</evidence>
<dbReference type="SUPFAM" id="SSF53720">
    <property type="entry name" value="ALDH-like"/>
    <property type="match status" value="1"/>
</dbReference>
<reference evidence="4" key="1">
    <citation type="journal article" date="2023" name="G3 (Bethesda)">
        <title>Whole genome assembly and annotation of the endangered Caribbean coral Acropora cervicornis.</title>
        <authorList>
            <person name="Selwyn J.D."/>
            <person name="Vollmer S.V."/>
        </authorList>
    </citation>
    <scope>NUCLEOTIDE SEQUENCE</scope>
    <source>
        <strain evidence="4">K2</strain>
    </source>
</reference>
<dbReference type="InterPro" id="IPR005225">
    <property type="entry name" value="Small_GTP-bd"/>
</dbReference>
<dbReference type="InterPro" id="IPR015590">
    <property type="entry name" value="Aldehyde_DH_dom"/>
</dbReference>
<organism evidence="4 5">
    <name type="scientific">Acropora cervicornis</name>
    <name type="common">Staghorn coral</name>
    <dbReference type="NCBI Taxonomy" id="6130"/>
    <lineage>
        <taxon>Eukaryota</taxon>
        <taxon>Metazoa</taxon>
        <taxon>Cnidaria</taxon>
        <taxon>Anthozoa</taxon>
        <taxon>Hexacorallia</taxon>
        <taxon>Scleractinia</taxon>
        <taxon>Astrocoeniina</taxon>
        <taxon>Acroporidae</taxon>
        <taxon>Acropora</taxon>
    </lineage>
</organism>
<reference evidence="4" key="2">
    <citation type="journal article" date="2023" name="Science">
        <title>Genomic signatures of disease resistance in endangered staghorn corals.</title>
        <authorList>
            <person name="Vollmer S.V."/>
            <person name="Selwyn J.D."/>
            <person name="Despard B.A."/>
            <person name="Roesel C.L."/>
        </authorList>
    </citation>
    <scope>NUCLEOTIDE SEQUENCE</scope>
    <source>
        <strain evidence="4">K2</strain>
    </source>
</reference>
<dbReference type="Gene3D" id="3.40.605.10">
    <property type="entry name" value="Aldehyde Dehydrogenase, Chain A, domain 1"/>
    <property type="match status" value="2"/>
</dbReference>
<dbReference type="Proteomes" id="UP001249851">
    <property type="component" value="Unassembled WGS sequence"/>
</dbReference>
<dbReference type="GO" id="GO:0004777">
    <property type="term" value="F:succinate-semialdehyde dehydrogenase (NAD+) activity"/>
    <property type="evidence" value="ECO:0007669"/>
    <property type="project" value="TreeGrafter"/>
</dbReference>
<name>A0AAD9Q386_ACRCE</name>
<gene>
    <name evidence="4" type="ORF">P5673_024650</name>
</gene>
<feature type="domain" description="Aldehyde dehydrogenase" evidence="3">
    <location>
        <begin position="19"/>
        <end position="341"/>
    </location>
</feature>
<dbReference type="Gene3D" id="3.40.50.300">
    <property type="entry name" value="P-loop containing nucleotide triphosphate hydrolases"/>
    <property type="match status" value="1"/>
</dbReference>
<dbReference type="GO" id="GO:0003924">
    <property type="term" value="F:GTPase activity"/>
    <property type="evidence" value="ECO:0007669"/>
    <property type="project" value="InterPro"/>
</dbReference>
<dbReference type="FunFam" id="3.40.605.10:FF:000005">
    <property type="entry name" value="Succinate-semialdehyde dehydrogenase I"/>
    <property type="match status" value="1"/>
</dbReference>
<dbReference type="Gene3D" id="3.40.309.10">
    <property type="entry name" value="Aldehyde Dehydrogenase, Chain A, domain 2"/>
    <property type="match status" value="2"/>
</dbReference>
<dbReference type="PROSITE" id="PS51419">
    <property type="entry name" value="RAB"/>
    <property type="match status" value="1"/>
</dbReference>
<dbReference type="PRINTS" id="PR00449">
    <property type="entry name" value="RASTRNSFRMNG"/>
</dbReference>
<dbReference type="InterPro" id="IPR027417">
    <property type="entry name" value="P-loop_NTPase"/>
</dbReference>
<dbReference type="NCBIfam" id="TIGR00231">
    <property type="entry name" value="small_GTP"/>
    <property type="match status" value="1"/>
</dbReference>
<keyword evidence="5" id="KW-1185">Reference proteome</keyword>
<evidence type="ECO:0000313" key="4">
    <source>
        <dbReference type="EMBL" id="KAK2553947.1"/>
    </source>
</evidence>
<dbReference type="CDD" id="cd07103">
    <property type="entry name" value="ALDH_F5_SSADH_GabD"/>
    <property type="match status" value="1"/>
</dbReference>
<dbReference type="FunFam" id="3.40.50.300:FF:001309">
    <property type="entry name" value="RAB7A, member RAS oncogene family"/>
    <property type="match status" value="1"/>
</dbReference>
<dbReference type="GO" id="GO:0009450">
    <property type="term" value="P:gamma-aminobutyric acid catabolic process"/>
    <property type="evidence" value="ECO:0007669"/>
    <property type="project" value="TreeGrafter"/>
</dbReference>
<dbReference type="PROSITE" id="PS51421">
    <property type="entry name" value="RAS"/>
    <property type="match status" value="1"/>
</dbReference>
<dbReference type="PANTHER" id="PTHR43353:SF5">
    <property type="entry name" value="SUCCINATE-SEMIALDEHYDE DEHYDROGENASE, MITOCHONDRIAL"/>
    <property type="match status" value="1"/>
</dbReference>
<evidence type="ECO:0000313" key="5">
    <source>
        <dbReference type="Proteomes" id="UP001249851"/>
    </source>
</evidence>
<dbReference type="SMART" id="SM00175">
    <property type="entry name" value="RAB"/>
    <property type="match status" value="1"/>
</dbReference>
<accession>A0AAD9Q386</accession>
<dbReference type="AlphaFoldDB" id="A0AAD9Q386"/>